<comment type="caution">
    <text evidence="1">The sequence shown here is derived from an EMBL/GenBank/DDBJ whole genome shotgun (WGS) entry which is preliminary data.</text>
</comment>
<dbReference type="RefSeq" id="WP_152356302.1">
    <property type="nucleotide sequence ID" value="NZ_JBHLXF010000001.1"/>
</dbReference>
<organism evidence="1 2">
    <name type="scientific">Bifidobacterium apri</name>
    <dbReference type="NCBI Taxonomy" id="1769423"/>
    <lineage>
        <taxon>Bacteria</taxon>
        <taxon>Bacillati</taxon>
        <taxon>Actinomycetota</taxon>
        <taxon>Actinomycetes</taxon>
        <taxon>Bifidobacteriales</taxon>
        <taxon>Bifidobacteriaceae</taxon>
        <taxon>Bifidobacterium</taxon>
    </lineage>
</organism>
<dbReference type="AlphaFoldDB" id="A0A6A2VG59"/>
<dbReference type="EMBL" id="WBSO01000023">
    <property type="protein sequence ID" value="KAB8292703.1"/>
    <property type="molecule type" value="Genomic_DNA"/>
</dbReference>
<keyword evidence="2" id="KW-1185">Reference proteome</keyword>
<evidence type="ECO:0000313" key="1">
    <source>
        <dbReference type="EMBL" id="KAB8292703.1"/>
    </source>
</evidence>
<dbReference type="Proteomes" id="UP000440041">
    <property type="component" value="Unassembled WGS sequence"/>
</dbReference>
<protein>
    <submittedName>
        <fullName evidence="1">Uncharacterized protein</fullName>
    </submittedName>
</protein>
<evidence type="ECO:0000313" key="2">
    <source>
        <dbReference type="Proteomes" id="UP000440041"/>
    </source>
</evidence>
<proteinExistence type="predicted"/>
<name>A0A6A2VG59_9BIFI</name>
<reference evidence="1 2" key="1">
    <citation type="submission" date="2019-09" db="EMBL/GenBank/DDBJ databases">
        <title>Characterization of the phylogenetic diversity of two novel species belonging to the genus Bifidobacterium: Bifidobacterium cebidarum sp. nov. and Bifidobacterium leontopitheci sp. nov.</title>
        <authorList>
            <person name="Lugli G.A."/>
            <person name="Duranti S."/>
            <person name="Milani C."/>
            <person name="Turroni F."/>
            <person name="Ventura M."/>
        </authorList>
    </citation>
    <scope>NUCLEOTIDE SEQUENCE [LARGE SCALE GENOMIC DNA]</scope>
    <source>
        <strain evidence="1 2">DSM 100238</strain>
    </source>
</reference>
<accession>A0A6A2VG59</accession>
<gene>
    <name evidence="1" type="ORF">DSM100238_1788</name>
</gene>
<sequence length="98" mass="10883">MKAISGFSYEEVNPSTCADYVREYVSNSDAVENPEAEFDLDKAGEMLYEYMCAHSAEIIEAYLDSDGRTPVFDFVDGDDFTDIVMACALPLDDQKAEA</sequence>